<dbReference type="InterPro" id="IPR052906">
    <property type="entry name" value="Type_IV_Methyl-Rstrct_Enzyme"/>
</dbReference>
<feature type="domain" description="Restriction endonuclease type IV Mrr" evidence="1">
    <location>
        <begin position="20"/>
        <end position="142"/>
    </location>
</feature>
<dbReference type="InterPro" id="IPR011856">
    <property type="entry name" value="tRNA_endonuc-like_dom_sf"/>
</dbReference>
<dbReference type="AlphaFoldDB" id="A0A1Y5SYU4"/>
<accession>A0A1Y5SYU4</accession>
<dbReference type="InterPro" id="IPR011335">
    <property type="entry name" value="Restrct_endonuc-II-like"/>
</dbReference>
<proteinExistence type="predicted"/>
<dbReference type="GO" id="GO:0003677">
    <property type="term" value="F:DNA binding"/>
    <property type="evidence" value="ECO:0007669"/>
    <property type="project" value="InterPro"/>
</dbReference>
<dbReference type="GO" id="GO:0009307">
    <property type="term" value="P:DNA restriction-modification system"/>
    <property type="evidence" value="ECO:0007669"/>
    <property type="project" value="InterPro"/>
</dbReference>
<sequence length="168" mass="18593">MQAAHKVLNAALRNELLAALRQVSPIRFEHLILDLLSQMGFGKGKSENHRLTPASGDGGIDGIINEDALGLDAIYIQAKRYAPENKVSRPDIQKFVGSLTGESATKGVFVTTSDFSKEAAAYIDRVQQRIVLINGQRLAQLMIEHNVGVRPRSTFQIKTLDEDYFVEQ</sequence>
<evidence type="ECO:0000259" key="1">
    <source>
        <dbReference type="Pfam" id="PF04471"/>
    </source>
</evidence>
<gene>
    <name evidence="2" type="primary">mrr</name>
    <name evidence="2" type="ORF">AQS8620_02130</name>
</gene>
<dbReference type="OrthoDB" id="9803736at2"/>
<reference evidence="2 3" key="1">
    <citation type="submission" date="2017-03" db="EMBL/GenBank/DDBJ databases">
        <authorList>
            <person name="Afonso C.L."/>
            <person name="Miller P.J."/>
            <person name="Scott M.A."/>
            <person name="Spackman E."/>
            <person name="Goraichik I."/>
            <person name="Dimitrov K.M."/>
            <person name="Suarez D.L."/>
            <person name="Swayne D.E."/>
        </authorList>
    </citation>
    <scope>NUCLEOTIDE SEQUENCE [LARGE SCALE GENOMIC DNA]</scope>
    <source>
        <strain evidence="2 3">CECT 8620</strain>
    </source>
</reference>
<dbReference type="InterPro" id="IPR007560">
    <property type="entry name" value="Restrct_endonuc_IV_Mrr"/>
</dbReference>
<dbReference type="Pfam" id="PF04471">
    <property type="entry name" value="Mrr_cat"/>
    <property type="match status" value="1"/>
</dbReference>
<evidence type="ECO:0000313" key="2">
    <source>
        <dbReference type="EMBL" id="SLN49694.1"/>
    </source>
</evidence>
<name>A0A1Y5SYU4_9RHOB</name>
<keyword evidence="3" id="KW-1185">Reference proteome</keyword>
<dbReference type="PANTHER" id="PTHR30015">
    <property type="entry name" value="MRR RESTRICTION SYSTEM PROTEIN"/>
    <property type="match status" value="1"/>
</dbReference>
<dbReference type="GO" id="GO:0015666">
    <property type="term" value="F:restriction endodeoxyribonuclease activity"/>
    <property type="evidence" value="ECO:0007669"/>
    <property type="project" value="TreeGrafter"/>
</dbReference>
<evidence type="ECO:0000313" key="3">
    <source>
        <dbReference type="Proteomes" id="UP000193862"/>
    </source>
</evidence>
<dbReference type="EMBL" id="FWFS01000007">
    <property type="protein sequence ID" value="SLN49694.1"/>
    <property type="molecule type" value="Genomic_DNA"/>
</dbReference>
<organism evidence="2 3">
    <name type="scientific">Aquimixticola soesokkakensis</name>
    <dbReference type="NCBI Taxonomy" id="1519096"/>
    <lineage>
        <taxon>Bacteria</taxon>
        <taxon>Pseudomonadati</taxon>
        <taxon>Pseudomonadota</taxon>
        <taxon>Alphaproteobacteria</taxon>
        <taxon>Rhodobacterales</taxon>
        <taxon>Paracoccaceae</taxon>
        <taxon>Aquimixticola</taxon>
    </lineage>
</organism>
<dbReference type="Gene3D" id="3.40.1350.10">
    <property type="match status" value="1"/>
</dbReference>
<dbReference type="Proteomes" id="UP000193862">
    <property type="component" value="Unassembled WGS sequence"/>
</dbReference>
<dbReference type="PANTHER" id="PTHR30015:SF7">
    <property type="entry name" value="TYPE IV METHYL-DIRECTED RESTRICTION ENZYME ECOKMRR"/>
    <property type="match status" value="1"/>
</dbReference>
<protein>
    <submittedName>
        <fullName evidence="2">Mrr restriction system protein</fullName>
    </submittedName>
</protein>
<dbReference type="SUPFAM" id="SSF52980">
    <property type="entry name" value="Restriction endonuclease-like"/>
    <property type="match status" value="1"/>
</dbReference>
<dbReference type="RefSeq" id="WP_085836844.1">
    <property type="nucleotide sequence ID" value="NZ_FWFS01000007.1"/>
</dbReference>